<keyword evidence="1" id="KW-0812">Transmembrane</keyword>
<dbReference type="AlphaFoldDB" id="A0A0G1EWK3"/>
<comment type="caution">
    <text evidence="3">The sequence shown here is derived from an EMBL/GenBank/DDBJ whole genome shotgun (WGS) entry which is preliminary data.</text>
</comment>
<feature type="transmembrane region" description="Helical" evidence="1">
    <location>
        <begin position="219"/>
        <end position="240"/>
    </location>
</feature>
<evidence type="ECO:0000313" key="4">
    <source>
        <dbReference type="Proteomes" id="UP000034050"/>
    </source>
</evidence>
<feature type="transmembrane region" description="Helical" evidence="1">
    <location>
        <begin position="174"/>
        <end position="207"/>
    </location>
</feature>
<keyword evidence="1" id="KW-1133">Transmembrane helix</keyword>
<dbReference type="Pfam" id="PF10131">
    <property type="entry name" value="PTPS_related"/>
    <property type="match status" value="1"/>
</dbReference>
<feature type="transmembrane region" description="Helical" evidence="1">
    <location>
        <begin position="340"/>
        <end position="358"/>
    </location>
</feature>
<reference evidence="3 4" key="1">
    <citation type="journal article" date="2015" name="Nature">
        <title>rRNA introns, odd ribosomes, and small enigmatic genomes across a large radiation of phyla.</title>
        <authorList>
            <person name="Brown C.T."/>
            <person name="Hug L.A."/>
            <person name="Thomas B.C."/>
            <person name="Sharon I."/>
            <person name="Castelle C.J."/>
            <person name="Singh A."/>
            <person name="Wilkins M.J."/>
            <person name="Williams K.H."/>
            <person name="Banfield J.F."/>
        </authorList>
    </citation>
    <scope>NUCLEOTIDE SEQUENCE [LARGE SCALE GENOMIC DNA]</scope>
</reference>
<accession>A0A0G1EWK3</accession>
<dbReference type="InterPro" id="IPR018776">
    <property type="entry name" value="Membrane_prot_PTPS-rel_domain"/>
</dbReference>
<feature type="transmembrane region" description="Helical" evidence="1">
    <location>
        <begin position="140"/>
        <end position="162"/>
    </location>
</feature>
<feature type="transmembrane region" description="Helical" evidence="1">
    <location>
        <begin position="116"/>
        <end position="133"/>
    </location>
</feature>
<feature type="domain" description="Membrane protein 6-pyruvoyl-tetrahydropterin synthase-related" evidence="2">
    <location>
        <begin position="74"/>
        <end position="391"/>
    </location>
</feature>
<evidence type="ECO:0000256" key="1">
    <source>
        <dbReference type="SAM" id="Phobius"/>
    </source>
</evidence>
<protein>
    <recommendedName>
        <fullName evidence="2">Membrane protein 6-pyruvoyl-tetrahydropterin synthase-related domain-containing protein</fullName>
    </recommendedName>
</protein>
<feature type="transmembrane region" description="Helical" evidence="1">
    <location>
        <begin position="306"/>
        <end position="328"/>
    </location>
</feature>
<gene>
    <name evidence="3" type="ORF">UV61_C0002G0122</name>
</gene>
<evidence type="ECO:0000313" key="3">
    <source>
        <dbReference type="EMBL" id="KKS87401.1"/>
    </source>
</evidence>
<name>A0A0G1EWK3_9BACT</name>
<dbReference type="Proteomes" id="UP000034050">
    <property type="component" value="Unassembled WGS sequence"/>
</dbReference>
<sequence>MKLSRLFSWLFILLISLPVIYQFLLPGYFPTHDGEWAVVRLAEMHREIKELQLPPRWAGYLNHGFGYPLFLFTYPLPYYLAEILYAVGFGLVSAVKLTFILTVVGSGVTMFLLAESQWGVWGGLVAAALYTYAPYRFTNLFVRGSIGESLALVFFPLLFWLFDQLIQKPSSKLMIAGSLTLAALILTHNALAILFLPFFCVWLVFLLVQVKFSPEKVKILAVTLGLGLLLSAYFWLPAILEKSQIILSQTPLANKAEHFMTLPELLVDSWQFGVRPPLFIGTGLLLAAILSLGSFFFGKPALKSRLLVLVGLDILALIMLFPISGFLWQLPFLQEIDFPWRTLSVATFLLAFTSGAIAHLRLGKVWVVLVIILGIGLNSNLIRTLPRIYPSDDYYQTNDATTTSADELMPIGVRVKPRNRPPEKVVLDSGGSFRIEKNTSTSLKLQVNTPLPTKLLVNTVYFPGWVAQVDQKPSQIEVIPQTGLMALNVPEGAHEVKVDFTNTPIRQVADILSVSGVIVLIYLWNLRKKSFR</sequence>
<evidence type="ECO:0000259" key="2">
    <source>
        <dbReference type="Pfam" id="PF10131"/>
    </source>
</evidence>
<feature type="transmembrane region" description="Helical" evidence="1">
    <location>
        <begin position="508"/>
        <end position="526"/>
    </location>
</feature>
<feature type="transmembrane region" description="Helical" evidence="1">
    <location>
        <begin position="278"/>
        <end position="297"/>
    </location>
</feature>
<dbReference type="EMBL" id="LCFD01000002">
    <property type="protein sequence ID" value="KKS87401.1"/>
    <property type="molecule type" value="Genomic_DNA"/>
</dbReference>
<proteinExistence type="predicted"/>
<feature type="transmembrane region" description="Helical" evidence="1">
    <location>
        <begin position="365"/>
        <end position="382"/>
    </location>
</feature>
<dbReference type="STRING" id="1618446.UV61_C0002G0122"/>
<organism evidence="3 4">
    <name type="scientific">Candidatus Gottesmanbacteria bacterium GW2011_GWB1_43_11</name>
    <dbReference type="NCBI Taxonomy" id="1618446"/>
    <lineage>
        <taxon>Bacteria</taxon>
        <taxon>Candidatus Gottesmaniibacteriota</taxon>
    </lineage>
</organism>
<keyword evidence="1" id="KW-0472">Membrane</keyword>